<gene>
    <name evidence="7" type="ORF">ANE_LOCUS28831</name>
</gene>
<evidence type="ECO:0000256" key="2">
    <source>
        <dbReference type="ARBA" id="ARBA00012438"/>
    </source>
</evidence>
<evidence type="ECO:0000256" key="5">
    <source>
        <dbReference type="ARBA" id="ARBA00023012"/>
    </source>
</evidence>
<reference evidence="7" key="1">
    <citation type="submission" date="2019-07" db="EMBL/GenBank/DDBJ databases">
        <authorList>
            <person name="Dittberner H."/>
        </authorList>
    </citation>
    <scope>NUCLEOTIDE SEQUENCE [LARGE SCALE GENOMIC DNA]</scope>
</reference>
<evidence type="ECO:0000313" key="7">
    <source>
        <dbReference type="EMBL" id="VVB18387.1"/>
    </source>
</evidence>
<dbReference type="EC" id="2.7.13.3" evidence="2"/>
<evidence type="ECO:0000256" key="3">
    <source>
        <dbReference type="ARBA" id="ARBA00022679"/>
    </source>
</evidence>
<keyword evidence="4" id="KW-0418">Kinase</keyword>
<dbReference type="InterPro" id="IPR050736">
    <property type="entry name" value="Sensor_HK_Regulatory"/>
</dbReference>
<evidence type="ECO:0000256" key="1">
    <source>
        <dbReference type="ARBA" id="ARBA00000085"/>
    </source>
</evidence>
<protein>
    <recommendedName>
        <fullName evidence="2">histidine kinase</fullName>
        <ecNumber evidence="2">2.7.13.3</ecNumber>
    </recommendedName>
</protein>
<feature type="transmembrane region" description="Helical" evidence="6">
    <location>
        <begin position="78"/>
        <end position="100"/>
    </location>
</feature>
<comment type="catalytic activity">
    <reaction evidence="1">
        <text>ATP + protein L-histidine = ADP + protein N-phospho-L-histidine.</text>
        <dbReference type="EC" id="2.7.13.3"/>
    </reaction>
</comment>
<keyword evidence="6" id="KW-0812">Transmembrane</keyword>
<evidence type="ECO:0000256" key="4">
    <source>
        <dbReference type="ARBA" id="ARBA00022777"/>
    </source>
</evidence>
<dbReference type="PANTHER" id="PTHR43711">
    <property type="entry name" value="TWO-COMPONENT HISTIDINE KINASE"/>
    <property type="match status" value="1"/>
</dbReference>
<organism evidence="7 8">
    <name type="scientific">Arabis nemorensis</name>
    <dbReference type="NCBI Taxonomy" id="586526"/>
    <lineage>
        <taxon>Eukaryota</taxon>
        <taxon>Viridiplantae</taxon>
        <taxon>Streptophyta</taxon>
        <taxon>Embryophyta</taxon>
        <taxon>Tracheophyta</taxon>
        <taxon>Spermatophyta</taxon>
        <taxon>Magnoliopsida</taxon>
        <taxon>eudicotyledons</taxon>
        <taxon>Gunneridae</taxon>
        <taxon>Pentapetalae</taxon>
        <taxon>rosids</taxon>
        <taxon>malvids</taxon>
        <taxon>Brassicales</taxon>
        <taxon>Brassicaceae</taxon>
        <taxon>Arabideae</taxon>
        <taxon>Arabis</taxon>
    </lineage>
</organism>
<proteinExistence type="predicted"/>
<keyword evidence="5" id="KW-0902">Two-component regulatory system</keyword>
<evidence type="ECO:0000256" key="6">
    <source>
        <dbReference type="SAM" id="Phobius"/>
    </source>
</evidence>
<keyword evidence="8" id="KW-1185">Reference proteome</keyword>
<dbReference type="EMBL" id="CABITT030000008">
    <property type="protein sequence ID" value="VVB18387.1"/>
    <property type="molecule type" value="Genomic_DNA"/>
</dbReference>
<dbReference type="AlphaFoldDB" id="A0A565CXL9"/>
<dbReference type="Proteomes" id="UP000489600">
    <property type="component" value="Unassembled WGS sequence"/>
</dbReference>
<dbReference type="OrthoDB" id="1523781at2759"/>
<keyword evidence="6" id="KW-1133">Transmembrane helix</keyword>
<dbReference type="GO" id="GO:0000160">
    <property type="term" value="P:phosphorelay signal transduction system"/>
    <property type="evidence" value="ECO:0007669"/>
    <property type="project" value="UniProtKB-KW"/>
</dbReference>
<comment type="caution">
    <text evidence="7">The sequence shown here is derived from an EMBL/GenBank/DDBJ whole genome shotgun (WGS) entry which is preliminary data.</text>
</comment>
<keyword evidence="3" id="KW-0808">Transferase</keyword>
<sequence length="146" mass="17254">MRRDSFSVSIESLPDSFSPMRSRKKKISKVFDKMSQWVTPWRSKPEFPSERRIFRGDVEQEEFQYASSHCLSSYYSVFVVRLAIMVMLAILIGLLTILTWHFTRIYTKQSLQTLAYGLRYELLQRPILRMWSVLNTTSELTTAQEI</sequence>
<name>A0A565CXL9_9BRAS</name>
<accession>A0A565CXL9</accession>
<evidence type="ECO:0000313" key="8">
    <source>
        <dbReference type="Proteomes" id="UP000489600"/>
    </source>
</evidence>
<keyword evidence="6" id="KW-0472">Membrane</keyword>
<dbReference type="PANTHER" id="PTHR43711:SF1">
    <property type="entry name" value="HISTIDINE KINASE 1"/>
    <property type="match status" value="1"/>
</dbReference>
<dbReference type="GO" id="GO:0004673">
    <property type="term" value="F:protein histidine kinase activity"/>
    <property type="evidence" value="ECO:0007669"/>
    <property type="project" value="UniProtKB-EC"/>
</dbReference>